<dbReference type="PANTHER" id="PTHR21661">
    <property type="entry name" value="EPOXIDE HYDROLASE 1-RELATED"/>
    <property type="match status" value="1"/>
</dbReference>
<dbReference type="Gene3D" id="3.40.50.1820">
    <property type="entry name" value="alpha/beta hydrolase"/>
    <property type="match status" value="1"/>
</dbReference>
<dbReference type="EMBL" id="JAXCGZ010020756">
    <property type="protein sequence ID" value="KAK7065570.1"/>
    <property type="molecule type" value="Genomic_DNA"/>
</dbReference>
<dbReference type="PANTHER" id="PTHR21661:SF35">
    <property type="entry name" value="EPOXIDE HYDROLASE"/>
    <property type="match status" value="1"/>
</dbReference>
<evidence type="ECO:0000313" key="8">
    <source>
        <dbReference type="EMBL" id="KAK7065570.1"/>
    </source>
</evidence>
<dbReference type="SUPFAM" id="SSF53474">
    <property type="entry name" value="alpha/beta-Hydrolases"/>
    <property type="match status" value="1"/>
</dbReference>
<keyword evidence="6" id="KW-0472">Membrane</keyword>
<dbReference type="InterPro" id="IPR016292">
    <property type="entry name" value="Epoxide_hydrolase"/>
</dbReference>
<dbReference type="PIRSF" id="PIRSF001112">
    <property type="entry name" value="Epoxide_hydrolase"/>
    <property type="match status" value="1"/>
</dbReference>
<protein>
    <recommendedName>
        <fullName evidence="6">Epoxide hydrolase</fullName>
        <ecNumber evidence="6">3.3.2.9</ecNumber>
    </recommendedName>
</protein>
<dbReference type="AlphaFoldDB" id="A0AAN8WSL4"/>
<dbReference type="PRINTS" id="PR00412">
    <property type="entry name" value="EPOXHYDRLASE"/>
</dbReference>
<feature type="domain" description="Epoxide hydrolase N-terminal" evidence="7">
    <location>
        <begin position="51"/>
        <end position="162"/>
    </location>
</feature>
<organism evidence="8 9">
    <name type="scientific">Halocaridina rubra</name>
    <name type="common">Hawaiian red shrimp</name>
    <dbReference type="NCBI Taxonomy" id="373956"/>
    <lineage>
        <taxon>Eukaryota</taxon>
        <taxon>Metazoa</taxon>
        <taxon>Ecdysozoa</taxon>
        <taxon>Arthropoda</taxon>
        <taxon>Crustacea</taxon>
        <taxon>Multicrustacea</taxon>
        <taxon>Malacostraca</taxon>
        <taxon>Eumalacostraca</taxon>
        <taxon>Eucarida</taxon>
        <taxon>Decapoda</taxon>
        <taxon>Pleocyemata</taxon>
        <taxon>Caridea</taxon>
        <taxon>Atyoidea</taxon>
        <taxon>Atyidae</taxon>
        <taxon>Halocaridina</taxon>
    </lineage>
</organism>
<comment type="caution">
    <text evidence="8">The sequence shown here is derived from an EMBL/GenBank/DDBJ whole genome shotgun (WGS) entry which is preliminary data.</text>
</comment>
<keyword evidence="6" id="KW-0256">Endoplasmic reticulum</keyword>
<dbReference type="EC" id="3.3.2.9" evidence="6"/>
<gene>
    <name evidence="8" type="primary">EPHX1</name>
    <name evidence="8" type="ORF">SK128_001043</name>
</gene>
<keyword evidence="9" id="KW-1185">Reference proteome</keyword>
<evidence type="ECO:0000256" key="3">
    <source>
        <dbReference type="ARBA" id="ARBA00010088"/>
    </source>
</evidence>
<proteinExistence type="inferred from homology"/>
<evidence type="ECO:0000256" key="4">
    <source>
        <dbReference type="ARBA" id="ARBA00022797"/>
    </source>
</evidence>
<evidence type="ECO:0000256" key="6">
    <source>
        <dbReference type="PIRNR" id="PIRNR001112"/>
    </source>
</evidence>
<sequence>MGAIKRVLIAIVVAGLAYKIGEKITFIPPIPHLDPSPWWGPGNPQTEDTAIRPFKIRIPAKDVEDLQIRLGLPLRLTTPLENANFTYGMNHDTLKDIIGYWRKSYDWRAREKRLNRYPHYKTQIEGLDIHFMRASAQVGDRKGVKVVPLLLIHGWPGSFVEFYNILPLLTTPQDGSSVVFEVICPSIPGYGFSQRSSKQGMGHLETSQIFLKLMKRLGYEKFYLQGGDWGSIIATAMATMYPENVLGVHVNMIAINSAGPNMKLILGALLPAGIIVAEEDQHKVYPLKEKFSYLIQETGYMHLQASKPDTIGAALDQSPVSLAAYILEKFSTWTHIDYIRLPDGGLLQKNFPIALDELLDNICIYWYVFE</sequence>
<comment type="subcellular location">
    <subcellularLocation>
        <location evidence="6">Endoplasmic reticulum membrane</location>
    </subcellularLocation>
    <subcellularLocation>
        <location evidence="2">Microsome membrane</location>
        <topology evidence="2">Single-pass membrane protein</topology>
    </subcellularLocation>
</comment>
<evidence type="ECO:0000259" key="7">
    <source>
        <dbReference type="Pfam" id="PF06441"/>
    </source>
</evidence>
<evidence type="ECO:0000256" key="5">
    <source>
        <dbReference type="ARBA" id="ARBA00022801"/>
    </source>
</evidence>
<comment type="catalytic activity">
    <reaction evidence="6">
        <text>cis-stilbene oxide + H2O = (1R,2R)-hydrobenzoin</text>
        <dbReference type="Rhea" id="RHEA:23900"/>
        <dbReference type="ChEBI" id="CHEBI:15377"/>
        <dbReference type="ChEBI" id="CHEBI:50004"/>
        <dbReference type="ChEBI" id="CHEBI:50014"/>
        <dbReference type="EC" id="3.3.2.9"/>
    </reaction>
</comment>
<dbReference type="InterPro" id="IPR010497">
    <property type="entry name" value="Epoxide_hydro_N"/>
</dbReference>
<keyword evidence="5 6" id="KW-0378">Hydrolase</keyword>
<comment type="catalytic activity">
    <reaction evidence="1 6">
        <text>1-(4-methoxyphenyl)-N-methyl-N-[(3-methyloxetan-3-yl)methyl]methanamine + H2O = 2-{[(4-methoxybenzyl)(methyl)amino]methyl}-2-methylpropane-1,3-diol</text>
        <dbReference type="Rhea" id="RHEA:55764"/>
        <dbReference type="ChEBI" id="CHEBI:15377"/>
        <dbReference type="ChEBI" id="CHEBI:139161"/>
        <dbReference type="ChEBI" id="CHEBI:139164"/>
        <dbReference type="EC" id="3.3.2.9"/>
    </reaction>
</comment>
<reference evidence="8 9" key="1">
    <citation type="submission" date="2023-11" db="EMBL/GenBank/DDBJ databases">
        <title>Halocaridina rubra genome assembly.</title>
        <authorList>
            <person name="Smith C."/>
        </authorList>
    </citation>
    <scope>NUCLEOTIDE SEQUENCE [LARGE SCALE GENOMIC DNA]</scope>
    <source>
        <strain evidence="8">EP-1</strain>
        <tissue evidence="8">Whole</tissue>
    </source>
</reference>
<keyword evidence="4 6" id="KW-0058">Aromatic hydrocarbons catabolism</keyword>
<comment type="similarity">
    <text evidence="3 6">Belongs to the peptidase S33 family.</text>
</comment>
<dbReference type="GO" id="GO:0033961">
    <property type="term" value="F:cis-stilbene-oxide hydrolase activity"/>
    <property type="evidence" value="ECO:0007669"/>
    <property type="project" value="UniProtKB-UniRule"/>
</dbReference>
<dbReference type="Proteomes" id="UP001381693">
    <property type="component" value="Unassembled WGS sequence"/>
</dbReference>
<evidence type="ECO:0000313" key="9">
    <source>
        <dbReference type="Proteomes" id="UP001381693"/>
    </source>
</evidence>
<evidence type="ECO:0000256" key="1">
    <source>
        <dbReference type="ARBA" id="ARBA00000221"/>
    </source>
</evidence>
<dbReference type="InterPro" id="IPR000639">
    <property type="entry name" value="Epox_hydrolase-like"/>
</dbReference>
<name>A0AAN8WSL4_HALRR</name>
<dbReference type="GO" id="GO:0005789">
    <property type="term" value="C:endoplasmic reticulum membrane"/>
    <property type="evidence" value="ECO:0007669"/>
    <property type="project" value="UniProtKB-SubCell"/>
</dbReference>
<dbReference type="Pfam" id="PF06441">
    <property type="entry name" value="EHN"/>
    <property type="match status" value="1"/>
</dbReference>
<dbReference type="InterPro" id="IPR029058">
    <property type="entry name" value="AB_hydrolase_fold"/>
</dbReference>
<accession>A0AAN8WSL4</accession>
<dbReference type="GO" id="GO:0097176">
    <property type="term" value="P:epoxide metabolic process"/>
    <property type="evidence" value="ECO:0007669"/>
    <property type="project" value="TreeGrafter"/>
</dbReference>
<evidence type="ECO:0000256" key="2">
    <source>
        <dbReference type="ARBA" id="ARBA00004111"/>
    </source>
</evidence>